<accession>X6MLC9</accession>
<feature type="compositionally biased region" description="Basic and acidic residues" evidence="1">
    <location>
        <begin position="118"/>
        <end position="133"/>
    </location>
</feature>
<dbReference type="Proteomes" id="UP000023152">
    <property type="component" value="Unassembled WGS sequence"/>
</dbReference>
<feature type="region of interest" description="Disordered" evidence="1">
    <location>
        <begin position="117"/>
        <end position="136"/>
    </location>
</feature>
<proteinExistence type="predicted"/>
<evidence type="ECO:0000313" key="3">
    <source>
        <dbReference type="Proteomes" id="UP000023152"/>
    </source>
</evidence>
<gene>
    <name evidence="2" type="ORF">RFI_22545</name>
</gene>
<dbReference type="EMBL" id="ASPP01019736">
    <property type="protein sequence ID" value="ETO14823.1"/>
    <property type="molecule type" value="Genomic_DNA"/>
</dbReference>
<protein>
    <submittedName>
        <fullName evidence="2">Uncharacterized protein</fullName>
    </submittedName>
</protein>
<keyword evidence="3" id="KW-1185">Reference proteome</keyword>
<comment type="caution">
    <text evidence="2">The sequence shown here is derived from an EMBL/GenBank/DDBJ whole genome shotgun (WGS) entry which is preliminary data.</text>
</comment>
<reference evidence="2 3" key="1">
    <citation type="journal article" date="2013" name="Curr. Biol.">
        <title>The Genome of the Foraminiferan Reticulomyxa filosa.</title>
        <authorList>
            <person name="Glockner G."/>
            <person name="Hulsmann N."/>
            <person name="Schleicher M."/>
            <person name="Noegel A.A."/>
            <person name="Eichinger L."/>
            <person name="Gallinger C."/>
            <person name="Pawlowski J."/>
            <person name="Sierra R."/>
            <person name="Euteneuer U."/>
            <person name="Pillet L."/>
            <person name="Moustafa A."/>
            <person name="Platzer M."/>
            <person name="Groth M."/>
            <person name="Szafranski K."/>
            <person name="Schliwa M."/>
        </authorList>
    </citation>
    <scope>NUCLEOTIDE SEQUENCE [LARGE SCALE GENOMIC DNA]</scope>
</reference>
<evidence type="ECO:0000313" key="2">
    <source>
        <dbReference type="EMBL" id="ETO14823.1"/>
    </source>
</evidence>
<sequence length="206" mass="23778">MIEMLQFLVNKCRQTLYLKGFELYGSMRESERAVEWTKAIAKEYYYDLIGQDIGELVIGSEIYSPFANEVQFSEYLFASHVNALLLLIMPNEPITTQVTREYVPDYLVRSSANGQNEEYLKEEKEEEDVKRQSENNTVENNEMVSNQWYFSCVNDYGMIPRKTIATSNDIENDMLNIGTKVQLALVSPSLIPTMHNLISLLLSEIM</sequence>
<dbReference type="AlphaFoldDB" id="X6MLC9"/>
<evidence type="ECO:0000256" key="1">
    <source>
        <dbReference type="SAM" id="MobiDB-lite"/>
    </source>
</evidence>
<name>X6MLC9_RETFI</name>
<organism evidence="2 3">
    <name type="scientific">Reticulomyxa filosa</name>
    <dbReference type="NCBI Taxonomy" id="46433"/>
    <lineage>
        <taxon>Eukaryota</taxon>
        <taxon>Sar</taxon>
        <taxon>Rhizaria</taxon>
        <taxon>Retaria</taxon>
        <taxon>Foraminifera</taxon>
        <taxon>Monothalamids</taxon>
        <taxon>Reticulomyxidae</taxon>
        <taxon>Reticulomyxa</taxon>
    </lineage>
</organism>